<evidence type="ECO:0000256" key="1">
    <source>
        <dbReference type="SAM" id="MobiDB-lite"/>
    </source>
</evidence>
<protein>
    <submittedName>
        <fullName evidence="2">Uncharacterized protein</fullName>
    </submittedName>
</protein>
<organism evidence="2">
    <name type="scientific">Tetraselmis virus 1</name>
    <dbReference type="NCBI Taxonomy" id="2060617"/>
    <lineage>
        <taxon>Viruses</taxon>
        <taxon>Varidnaviria</taxon>
        <taxon>Bamfordvirae</taxon>
        <taxon>Nucleocytoviricota</taxon>
        <taxon>Megaviricetes</taxon>
        <taxon>Imitervirales</taxon>
        <taxon>Allomimiviridae</taxon>
        <taxon>Oceanusvirus</taxon>
        <taxon>Oceanusvirus kaneohense</taxon>
    </lineage>
</organism>
<reference evidence="2" key="1">
    <citation type="journal article" date="2018" name="Virology">
        <title>A giant virus infecting green algae encodes key fermentation genes.</title>
        <authorList>
            <person name="Schvarcz C.R."/>
            <person name="Steward G.F."/>
        </authorList>
    </citation>
    <scope>NUCLEOTIDE SEQUENCE [LARGE SCALE GENOMIC DNA]</scope>
</reference>
<name>A0A2P0VNR9_9VIRU</name>
<accession>A0A2P0VNR9</accession>
<feature type="region of interest" description="Disordered" evidence="1">
    <location>
        <begin position="50"/>
        <end position="79"/>
    </location>
</feature>
<keyword evidence="3" id="KW-1185">Reference proteome</keyword>
<evidence type="ECO:0000313" key="3">
    <source>
        <dbReference type="Proteomes" id="UP000244773"/>
    </source>
</evidence>
<feature type="compositionally biased region" description="Low complexity" evidence="1">
    <location>
        <begin position="62"/>
        <end position="79"/>
    </location>
</feature>
<evidence type="ECO:0000313" key="2">
    <source>
        <dbReference type="EMBL" id="AUF82555.1"/>
    </source>
</evidence>
<dbReference type="EMBL" id="KY322437">
    <property type="protein sequence ID" value="AUF82555.1"/>
    <property type="molecule type" value="Genomic_DNA"/>
</dbReference>
<proteinExistence type="predicted"/>
<sequence>MPQRRPNADTMTKENIISEIEELTGESRLSIKTLKHDLVKSLKDARIKSNKKKNRELKKSVSDNVESNESVSSSDNSGM</sequence>
<dbReference type="Proteomes" id="UP000244773">
    <property type="component" value="Segment"/>
</dbReference>
<gene>
    <name evidence="2" type="ORF">TetV_473</name>
</gene>